<proteinExistence type="predicted"/>
<name>A0AAQ3RR82_VIGMU</name>
<dbReference type="AlphaFoldDB" id="A0AAQ3RR82"/>
<protein>
    <submittedName>
        <fullName evidence="1">Uncharacterized protein</fullName>
    </submittedName>
</protein>
<organism evidence="1 2">
    <name type="scientific">Vigna mungo</name>
    <name type="common">Black gram</name>
    <name type="synonym">Phaseolus mungo</name>
    <dbReference type="NCBI Taxonomy" id="3915"/>
    <lineage>
        <taxon>Eukaryota</taxon>
        <taxon>Viridiplantae</taxon>
        <taxon>Streptophyta</taxon>
        <taxon>Embryophyta</taxon>
        <taxon>Tracheophyta</taxon>
        <taxon>Spermatophyta</taxon>
        <taxon>Magnoliopsida</taxon>
        <taxon>eudicotyledons</taxon>
        <taxon>Gunneridae</taxon>
        <taxon>Pentapetalae</taxon>
        <taxon>rosids</taxon>
        <taxon>fabids</taxon>
        <taxon>Fabales</taxon>
        <taxon>Fabaceae</taxon>
        <taxon>Papilionoideae</taxon>
        <taxon>50 kb inversion clade</taxon>
        <taxon>NPAAA clade</taxon>
        <taxon>indigoferoid/millettioid clade</taxon>
        <taxon>Phaseoleae</taxon>
        <taxon>Vigna</taxon>
    </lineage>
</organism>
<dbReference type="Proteomes" id="UP001374535">
    <property type="component" value="Chromosome 7"/>
</dbReference>
<accession>A0AAQ3RR82</accession>
<sequence length="120" mass="13117">MLCSDWAKMISRNGHKYFSTGRIGTAIPLSTFCGKGLIGSVLIVPKMVDSPISSTTIRVRIGPGHANCKHQCRIDPGLACHLCRNKLTALDTVRLSLSKPFLKTLQTETVPTRSRDGPLR</sequence>
<dbReference type="EMBL" id="CP144694">
    <property type="protein sequence ID" value="WVZ03542.1"/>
    <property type="molecule type" value="Genomic_DNA"/>
</dbReference>
<keyword evidence="2" id="KW-1185">Reference proteome</keyword>
<evidence type="ECO:0000313" key="2">
    <source>
        <dbReference type="Proteomes" id="UP001374535"/>
    </source>
</evidence>
<gene>
    <name evidence="1" type="ORF">V8G54_024348</name>
</gene>
<evidence type="ECO:0000313" key="1">
    <source>
        <dbReference type="EMBL" id="WVZ03542.1"/>
    </source>
</evidence>
<reference evidence="1 2" key="1">
    <citation type="journal article" date="2023" name="Life. Sci Alliance">
        <title>Evolutionary insights into 3D genome organization and epigenetic landscape of Vigna mungo.</title>
        <authorList>
            <person name="Junaid A."/>
            <person name="Singh B."/>
            <person name="Bhatia S."/>
        </authorList>
    </citation>
    <scope>NUCLEOTIDE SEQUENCE [LARGE SCALE GENOMIC DNA]</scope>
    <source>
        <strain evidence="1">Urdbean</strain>
    </source>
</reference>